<reference evidence="12 13" key="1">
    <citation type="journal article" date="2021" name="Environ. Microbiol.">
        <title>Gene family expansions and transcriptome signatures uncover fungal adaptations to wood decay.</title>
        <authorList>
            <person name="Hage H."/>
            <person name="Miyauchi S."/>
            <person name="Viragh M."/>
            <person name="Drula E."/>
            <person name="Min B."/>
            <person name="Chaduli D."/>
            <person name="Navarro D."/>
            <person name="Favel A."/>
            <person name="Norest M."/>
            <person name="Lesage-Meessen L."/>
            <person name="Balint B."/>
            <person name="Merenyi Z."/>
            <person name="de Eugenio L."/>
            <person name="Morin E."/>
            <person name="Martinez A.T."/>
            <person name="Baldrian P."/>
            <person name="Stursova M."/>
            <person name="Martinez M.J."/>
            <person name="Novotny C."/>
            <person name="Magnuson J.K."/>
            <person name="Spatafora J.W."/>
            <person name="Maurice S."/>
            <person name="Pangilinan J."/>
            <person name="Andreopoulos W."/>
            <person name="LaButti K."/>
            <person name="Hundley H."/>
            <person name="Na H."/>
            <person name="Kuo A."/>
            <person name="Barry K."/>
            <person name="Lipzen A."/>
            <person name="Henrissat B."/>
            <person name="Riley R."/>
            <person name="Ahrendt S."/>
            <person name="Nagy L.G."/>
            <person name="Grigoriev I.V."/>
            <person name="Martin F."/>
            <person name="Rosso M.N."/>
        </authorList>
    </citation>
    <scope>NUCLEOTIDE SEQUENCE [LARGE SCALE GENOMIC DNA]</scope>
    <source>
        <strain evidence="12 13">CIRM-BRFM 1785</strain>
    </source>
</reference>
<dbReference type="CDD" id="cd06141">
    <property type="entry name" value="WRN_exo"/>
    <property type="match status" value="1"/>
</dbReference>
<evidence type="ECO:0000256" key="2">
    <source>
        <dbReference type="ARBA" id="ARBA00022722"/>
    </source>
</evidence>
<keyword evidence="5" id="KW-0269">Exonuclease</keyword>
<evidence type="ECO:0000313" key="12">
    <source>
        <dbReference type="EMBL" id="KAH9831772.1"/>
    </source>
</evidence>
<keyword evidence="13" id="KW-1185">Reference proteome</keyword>
<dbReference type="InterPro" id="IPR012337">
    <property type="entry name" value="RNaseH-like_sf"/>
</dbReference>
<evidence type="ECO:0000256" key="7">
    <source>
        <dbReference type="ARBA" id="ARBA00023242"/>
    </source>
</evidence>
<dbReference type="GeneID" id="72009214"/>
<evidence type="ECO:0000256" key="3">
    <source>
        <dbReference type="ARBA" id="ARBA00022723"/>
    </source>
</evidence>
<dbReference type="SMART" id="SM00474">
    <property type="entry name" value="35EXOc"/>
    <property type="match status" value="1"/>
</dbReference>
<dbReference type="InterPro" id="IPR051132">
    <property type="entry name" value="3-5_Exonuclease_domain"/>
</dbReference>
<evidence type="ECO:0000256" key="5">
    <source>
        <dbReference type="ARBA" id="ARBA00022839"/>
    </source>
</evidence>
<feature type="compositionally biased region" description="Low complexity" evidence="10">
    <location>
        <begin position="96"/>
        <end position="107"/>
    </location>
</feature>
<protein>
    <recommendedName>
        <fullName evidence="8">3'-5' exonuclease</fullName>
    </recommendedName>
    <alternativeName>
        <fullName evidence="9">Werner Syndrome-like exonuclease</fullName>
    </alternativeName>
</protein>
<evidence type="ECO:0000259" key="11">
    <source>
        <dbReference type="SMART" id="SM00474"/>
    </source>
</evidence>
<dbReference type="PANTHER" id="PTHR13620:SF109">
    <property type="entry name" value="3'-5' EXONUCLEASE"/>
    <property type="match status" value="1"/>
</dbReference>
<dbReference type="Gene3D" id="3.30.420.10">
    <property type="entry name" value="Ribonuclease H-like superfamily/Ribonuclease H"/>
    <property type="match status" value="1"/>
</dbReference>
<keyword evidence="3" id="KW-0479">Metal-binding</keyword>
<organism evidence="12 13">
    <name type="scientific">Rhodofomes roseus</name>
    <dbReference type="NCBI Taxonomy" id="34475"/>
    <lineage>
        <taxon>Eukaryota</taxon>
        <taxon>Fungi</taxon>
        <taxon>Dikarya</taxon>
        <taxon>Basidiomycota</taxon>
        <taxon>Agaricomycotina</taxon>
        <taxon>Agaricomycetes</taxon>
        <taxon>Polyporales</taxon>
        <taxon>Rhodofomes</taxon>
    </lineage>
</organism>
<evidence type="ECO:0000256" key="10">
    <source>
        <dbReference type="SAM" id="MobiDB-lite"/>
    </source>
</evidence>
<dbReference type="Pfam" id="PF01612">
    <property type="entry name" value="DNA_pol_A_exo1"/>
    <property type="match status" value="1"/>
</dbReference>
<comment type="subcellular location">
    <subcellularLocation>
        <location evidence="1">Nucleus</location>
    </subcellularLocation>
</comment>
<evidence type="ECO:0000256" key="9">
    <source>
        <dbReference type="ARBA" id="ARBA00042761"/>
    </source>
</evidence>
<feature type="compositionally biased region" description="Polar residues" evidence="10">
    <location>
        <begin position="112"/>
        <end position="121"/>
    </location>
</feature>
<keyword evidence="2" id="KW-0540">Nuclease</keyword>
<feature type="domain" description="3'-5' exonuclease" evidence="11">
    <location>
        <begin position="154"/>
        <end position="333"/>
    </location>
</feature>
<proteinExistence type="predicted"/>
<dbReference type="Proteomes" id="UP000814176">
    <property type="component" value="Unassembled WGS sequence"/>
</dbReference>
<accession>A0ABQ8K4G4</accession>
<dbReference type="InterPro" id="IPR036397">
    <property type="entry name" value="RNaseH_sf"/>
</dbReference>
<keyword evidence="7" id="KW-0539">Nucleus</keyword>
<evidence type="ECO:0000313" key="13">
    <source>
        <dbReference type="Proteomes" id="UP000814176"/>
    </source>
</evidence>
<dbReference type="SUPFAM" id="SSF53098">
    <property type="entry name" value="Ribonuclease H-like"/>
    <property type="match status" value="1"/>
</dbReference>
<feature type="region of interest" description="Disordered" evidence="10">
    <location>
        <begin position="78"/>
        <end position="133"/>
    </location>
</feature>
<sequence length="474" mass="51955">MALNVIKETKLTAALCRLSPPASPSKRTTKASRGSSKILAAFDAAMATDDRPPLAESGVQIESTSTCSKSSLHPFFLNANHSHPTPLMQKPKVAKTKTSSSSSATSALPGSVSGSSRQGKSTGRAHSRSKTTAMNAAPALPLYSYKDYNPTPAVVYVRHEEEADDLVQALSGPLGFDMEWVISWRNKSCAERRTAVVQLCDKRMILIVQLSEMKRFPQKVKEIIESQDIVKMGANIKNDGEKLYRDYGILAANLVELGAFAHRADATFAHTHRRSIVALAKVVEHYTSKTLDKGAVRCSNWEAAPLSEEHITYAANDAHCALVVYNRLLDIAAEQGRALGPAPYGNQIVPGMRSTNGTSSSISLASSTSSSHRTVSYVNDVDELLDRPRQSPQHLRAYNLWHHREAPLAEICATLRSRENPLKESTVISYVVRALQVDPSLPFSMDRLKALVQLEAGSWARHRDWIVQAESRKS</sequence>
<evidence type="ECO:0000256" key="4">
    <source>
        <dbReference type="ARBA" id="ARBA00022801"/>
    </source>
</evidence>
<keyword evidence="4" id="KW-0378">Hydrolase</keyword>
<name>A0ABQ8K4G4_9APHY</name>
<dbReference type="RefSeq" id="XP_047774869.1">
    <property type="nucleotide sequence ID" value="XM_047928482.1"/>
</dbReference>
<gene>
    <name evidence="12" type="ORF">C8Q71DRAFT_881023</name>
</gene>
<dbReference type="InterPro" id="IPR002562">
    <property type="entry name" value="3'-5'_exonuclease_dom"/>
</dbReference>
<comment type="caution">
    <text evidence="12">The sequence shown here is derived from an EMBL/GenBank/DDBJ whole genome shotgun (WGS) entry which is preliminary data.</text>
</comment>
<dbReference type="EMBL" id="JADCUA010000024">
    <property type="protein sequence ID" value="KAH9831772.1"/>
    <property type="molecule type" value="Genomic_DNA"/>
</dbReference>
<dbReference type="PANTHER" id="PTHR13620">
    <property type="entry name" value="3-5 EXONUCLEASE"/>
    <property type="match status" value="1"/>
</dbReference>
<evidence type="ECO:0000256" key="6">
    <source>
        <dbReference type="ARBA" id="ARBA00022842"/>
    </source>
</evidence>
<evidence type="ECO:0000256" key="8">
    <source>
        <dbReference type="ARBA" id="ARBA00040531"/>
    </source>
</evidence>
<keyword evidence="6" id="KW-0460">Magnesium</keyword>
<evidence type="ECO:0000256" key="1">
    <source>
        <dbReference type="ARBA" id="ARBA00004123"/>
    </source>
</evidence>